<protein>
    <submittedName>
        <fullName evidence="4">CocE/NonD family hydrolase</fullName>
    </submittedName>
</protein>
<name>A0A4R4W125_9ACTN</name>
<keyword evidence="5" id="KW-1185">Reference proteome</keyword>
<dbReference type="NCBIfam" id="TIGR00976">
    <property type="entry name" value="CocE_NonD"/>
    <property type="match status" value="1"/>
</dbReference>
<feature type="region of interest" description="Disordered" evidence="2">
    <location>
        <begin position="362"/>
        <end position="384"/>
    </location>
</feature>
<evidence type="ECO:0000256" key="2">
    <source>
        <dbReference type="SAM" id="MobiDB-lite"/>
    </source>
</evidence>
<dbReference type="Gene3D" id="1.10.3020.10">
    <property type="entry name" value="alpha-amino acid ester hydrolase ( Helical cap domain)"/>
    <property type="match status" value="1"/>
</dbReference>
<dbReference type="Gene3D" id="3.40.50.1820">
    <property type="entry name" value="alpha/beta hydrolase"/>
    <property type="match status" value="1"/>
</dbReference>
<accession>A0A4R4W125</accession>
<dbReference type="GO" id="GO:0008239">
    <property type="term" value="F:dipeptidyl-peptidase activity"/>
    <property type="evidence" value="ECO:0007669"/>
    <property type="project" value="InterPro"/>
</dbReference>
<evidence type="ECO:0000313" key="5">
    <source>
        <dbReference type="Proteomes" id="UP000295258"/>
    </source>
</evidence>
<dbReference type="Pfam" id="PF08530">
    <property type="entry name" value="PepX_C"/>
    <property type="match status" value="1"/>
</dbReference>
<dbReference type="InterPro" id="IPR029058">
    <property type="entry name" value="AB_hydrolase_fold"/>
</dbReference>
<gene>
    <name evidence="4" type="ORF">E1292_03260</name>
</gene>
<feature type="domain" description="Xaa-Pro dipeptidyl-peptidase C-terminal" evidence="3">
    <location>
        <begin position="308"/>
        <end position="546"/>
    </location>
</feature>
<comment type="caution">
    <text evidence="4">The sequence shown here is derived from an EMBL/GenBank/DDBJ whole genome shotgun (WGS) entry which is preliminary data.</text>
</comment>
<evidence type="ECO:0000313" key="4">
    <source>
        <dbReference type="EMBL" id="TDD12142.1"/>
    </source>
</evidence>
<dbReference type="EMBL" id="SMKO01000004">
    <property type="protein sequence ID" value="TDD12142.1"/>
    <property type="molecule type" value="Genomic_DNA"/>
</dbReference>
<organism evidence="4 5">
    <name type="scientific">Nonomuraea deserti</name>
    <dbReference type="NCBI Taxonomy" id="1848322"/>
    <lineage>
        <taxon>Bacteria</taxon>
        <taxon>Bacillati</taxon>
        <taxon>Actinomycetota</taxon>
        <taxon>Actinomycetes</taxon>
        <taxon>Streptosporangiales</taxon>
        <taxon>Streptosporangiaceae</taxon>
        <taxon>Nonomuraea</taxon>
    </lineage>
</organism>
<dbReference type="InterPro" id="IPR005674">
    <property type="entry name" value="CocE/Ser_esterase"/>
</dbReference>
<dbReference type="SUPFAM" id="SSF49785">
    <property type="entry name" value="Galactose-binding domain-like"/>
    <property type="match status" value="1"/>
</dbReference>
<proteinExistence type="predicted"/>
<dbReference type="SMART" id="SM00939">
    <property type="entry name" value="PepX_C"/>
    <property type="match status" value="1"/>
</dbReference>
<dbReference type="RefSeq" id="WP_132591803.1">
    <property type="nucleotide sequence ID" value="NZ_SMKO01000004.1"/>
</dbReference>
<dbReference type="SUPFAM" id="SSF53474">
    <property type="entry name" value="alpha/beta-Hydrolases"/>
    <property type="match status" value="1"/>
</dbReference>
<evidence type="ECO:0000259" key="3">
    <source>
        <dbReference type="SMART" id="SM00939"/>
    </source>
</evidence>
<dbReference type="Proteomes" id="UP000295258">
    <property type="component" value="Unassembled WGS sequence"/>
</dbReference>
<dbReference type="Pfam" id="PF02129">
    <property type="entry name" value="Peptidase_S15"/>
    <property type="match status" value="1"/>
</dbReference>
<dbReference type="InterPro" id="IPR000383">
    <property type="entry name" value="Xaa-Pro-like_dom"/>
</dbReference>
<keyword evidence="1 4" id="KW-0378">Hydrolase</keyword>
<sequence length="551" mass="60505">MSFATRLLALIMGLPPATSTDITVDKGLRVAMRDGVELAADRYYPRGDPRAMLVLIRTPYGRSRAVQGWGTIARAIAERGYQVVVQSTRGTFDSGGDFEPGAAEAADGLATIEWLRRQPWFPGAFATYGQSYVGYVQWALARSRIPEWKAAVIGVAPSDWASGWTHPNGAFSIGNALYWIYAIAPVTRAGTSARESLRALIRPRPLRTAENHLPMGTSDRIALGKHVNYYQRWVASDGHDGYTQEVDFRDCADNLPPTHLSTGWYDFFVSTTLTDYVALRRAGRPVRLLVGPGGHSSGQNGPASREQFPWLAAYGRGSGVPLPDTPVRVYIMGANHWADLADWPPPDSLPTPWYLRQGGCLTPDPDDSAASRPSHYRYDPADPTPNVGGAFPNLPWRCGPKDNRTLEARPDVLTFTTEVLGRDLKIIGWVEADLFVRSSLEHTDFFARLCDVAPDGRSTNICDGLLRLHPGSPTFAADGVRRLRISLMGTAYRFARGHRIRLQVSSGAHPRFTRNLGTGEPVATATITRAADQEVLHDRDHPSAIVLPLID</sequence>
<reference evidence="4 5" key="1">
    <citation type="submission" date="2019-03" db="EMBL/GenBank/DDBJ databases">
        <title>Draft genome sequences of novel Actinobacteria.</title>
        <authorList>
            <person name="Sahin N."/>
            <person name="Ay H."/>
            <person name="Saygin H."/>
        </authorList>
    </citation>
    <scope>NUCLEOTIDE SEQUENCE [LARGE SCALE GENOMIC DNA]</scope>
    <source>
        <strain evidence="4 5">KC310</strain>
    </source>
</reference>
<dbReference type="InterPro" id="IPR008979">
    <property type="entry name" value="Galactose-bd-like_sf"/>
</dbReference>
<dbReference type="AlphaFoldDB" id="A0A4R4W125"/>
<dbReference type="Gene3D" id="2.60.120.260">
    <property type="entry name" value="Galactose-binding domain-like"/>
    <property type="match status" value="1"/>
</dbReference>
<evidence type="ECO:0000256" key="1">
    <source>
        <dbReference type="ARBA" id="ARBA00022801"/>
    </source>
</evidence>
<dbReference type="InterPro" id="IPR013736">
    <property type="entry name" value="Xaa-Pro_dipept_C"/>
</dbReference>